<gene>
    <name evidence="1" type="ORF">BE04_05060</name>
</gene>
<dbReference type="EMBL" id="JELX01001648">
    <property type="protein sequence ID" value="KYF58250.1"/>
    <property type="molecule type" value="Genomic_DNA"/>
</dbReference>
<evidence type="ECO:0000313" key="2">
    <source>
        <dbReference type="Proteomes" id="UP000075604"/>
    </source>
</evidence>
<dbReference type="AlphaFoldDB" id="A0A150PRF2"/>
<comment type="caution">
    <text evidence="1">The sequence shown here is derived from an EMBL/GenBank/DDBJ whole genome shotgun (WGS) entry which is preliminary data.</text>
</comment>
<name>A0A150PRF2_SORCE</name>
<sequence length="154" mass="16410">MVPRPLPVFARTSSAGSRSATVMREGRDSQLSTSPRNFRLWICDSLACTVLSPMRSGNPSPSTCILEAEDEDASLRVGEGGDVLGHLVTDAPPVARALLPLRAFEERLPVEVLTFVLANERPDLEGCPRHTSRSFAASIPTVAATARGAGKIAK</sequence>
<reference evidence="1 2" key="1">
    <citation type="submission" date="2014-02" db="EMBL/GenBank/DDBJ databases">
        <title>The small core and large imbalanced accessory genome model reveals a collaborative survival strategy of Sorangium cellulosum strains in nature.</title>
        <authorList>
            <person name="Han K."/>
            <person name="Peng R."/>
            <person name="Blom J."/>
            <person name="Li Y.-Z."/>
        </authorList>
    </citation>
    <scope>NUCLEOTIDE SEQUENCE [LARGE SCALE GENOMIC DNA]</scope>
    <source>
        <strain evidence="1 2">So0157-18</strain>
    </source>
</reference>
<protein>
    <submittedName>
        <fullName evidence="1">Uncharacterized protein</fullName>
    </submittedName>
</protein>
<dbReference type="Proteomes" id="UP000075604">
    <property type="component" value="Unassembled WGS sequence"/>
</dbReference>
<evidence type="ECO:0000313" key="1">
    <source>
        <dbReference type="EMBL" id="KYF58250.1"/>
    </source>
</evidence>
<accession>A0A150PRF2</accession>
<proteinExistence type="predicted"/>
<organism evidence="1 2">
    <name type="scientific">Sorangium cellulosum</name>
    <name type="common">Polyangium cellulosum</name>
    <dbReference type="NCBI Taxonomy" id="56"/>
    <lineage>
        <taxon>Bacteria</taxon>
        <taxon>Pseudomonadati</taxon>
        <taxon>Myxococcota</taxon>
        <taxon>Polyangia</taxon>
        <taxon>Polyangiales</taxon>
        <taxon>Polyangiaceae</taxon>
        <taxon>Sorangium</taxon>
    </lineage>
</organism>